<comment type="caution">
    <text evidence="2">The sequence shown here is derived from an EMBL/GenBank/DDBJ whole genome shotgun (WGS) entry which is preliminary data.</text>
</comment>
<feature type="region of interest" description="Disordered" evidence="1">
    <location>
        <begin position="45"/>
        <end position="70"/>
    </location>
</feature>
<protein>
    <submittedName>
        <fullName evidence="2">Uncharacterized protein</fullName>
    </submittedName>
</protein>
<proteinExistence type="predicted"/>
<dbReference type="AlphaFoldDB" id="A0A3E1BJG2"/>
<evidence type="ECO:0000256" key="1">
    <source>
        <dbReference type="SAM" id="MobiDB-lite"/>
    </source>
</evidence>
<accession>A0A3E1BJG2</accession>
<evidence type="ECO:0000313" key="2">
    <source>
        <dbReference type="EMBL" id="RFB93064.1"/>
    </source>
</evidence>
<reference evidence="2 3" key="1">
    <citation type="submission" date="2017-03" db="EMBL/GenBank/DDBJ databases">
        <title>Genome analysis of Rhizobial strains effectives or ineffectives for nitrogen fixation isolated from bean seeds.</title>
        <authorList>
            <person name="Peralta H."/>
            <person name="Aguilar-Vera A."/>
            <person name="Mora Y."/>
            <person name="Vargas-Lagunas C."/>
            <person name="Girard L."/>
            <person name="Mora J."/>
        </authorList>
    </citation>
    <scope>NUCLEOTIDE SEQUENCE [LARGE SCALE GENOMIC DNA]</scope>
    <source>
        <strain evidence="2 3">CCGM5</strain>
    </source>
</reference>
<name>A0A3E1BJG2_RHILT</name>
<gene>
    <name evidence="2" type="ORF">B5K10_13995</name>
</gene>
<dbReference type="Proteomes" id="UP000256748">
    <property type="component" value="Unassembled WGS sequence"/>
</dbReference>
<sequence>MANDLVVQSLAGAVHLLRENPVRIAKLQPFRLAKHVFCGICDGRVRPQGSSPAAHPRLDSDKLPPSKCQY</sequence>
<organism evidence="2 3">
    <name type="scientific">Rhizobium leguminosarum bv. trifolii</name>
    <dbReference type="NCBI Taxonomy" id="386"/>
    <lineage>
        <taxon>Bacteria</taxon>
        <taxon>Pseudomonadati</taxon>
        <taxon>Pseudomonadota</taxon>
        <taxon>Alphaproteobacteria</taxon>
        <taxon>Hyphomicrobiales</taxon>
        <taxon>Rhizobiaceae</taxon>
        <taxon>Rhizobium/Agrobacterium group</taxon>
        <taxon>Rhizobium</taxon>
    </lineage>
</organism>
<dbReference type="EMBL" id="NAOO01000017">
    <property type="protein sequence ID" value="RFB93064.1"/>
    <property type="molecule type" value="Genomic_DNA"/>
</dbReference>
<evidence type="ECO:0000313" key="3">
    <source>
        <dbReference type="Proteomes" id="UP000256748"/>
    </source>
</evidence>